<reference evidence="3 4" key="1">
    <citation type="submission" date="2023-12" db="EMBL/GenBank/DDBJ databases">
        <title>Genome sequencing and assembly of bacterial species from a model synthetic community.</title>
        <authorList>
            <person name="Hogle S.L."/>
        </authorList>
    </citation>
    <scope>NUCLEOTIDE SEQUENCE [LARGE SCALE GENOMIC DNA]</scope>
    <source>
        <strain evidence="3 4">HAMBI_3031</strain>
    </source>
</reference>
<dbReference type="Proteomes" id="UP001325680">
    <property type="component" value="Chromosome"/>
</dbReference>
<feature type="region of interest" description="Disordered" evidence="1">
    <location>
        <begin position="396"/>
        <end position="442"/>
    </location>
</feature>
<gene>
    <name evidence="3" type="ORF">U0035_12175</name>
</gene>
<keyword evidence="2" id="KW-0732">Signal</keyword>
<evidence type="ECO:0000313" key="4">
    <source>
        <dbReference type="Proteomes" id="UP001325680"/>
    </source>
</evidence>
<feature type="signal peptide" evidence="2">
    <location>
        <begin position="1"/>
        <end position="18"/>
    </location>
</feature>
<dbReference type="SUPFAM" id="SSF49464">
    <property type="entry name" value="Carboxypeptidase regulatory domain-like"/>
    <property type="match status" value="1"/>
</dbReference>
<name>A0ABZ0W4G5_9BACT</name>
<feature type="compositionally biased region" description="Low complexity" evidence="1">
    <location>
        <begin position="396"/>
        <end position="409"/>
    </location>
</feature>
<keyword evidence="4" id="KW-1185">Reference proteome</keyword>
<dbReference type="SUPFAM" id="SSF56935">
    <property type="entry name" value="Porins"/>
    <property type="match status" value="1"/>
</dbReference>
<dbReference type="EMBL" id="CP139960">
    <property type="protein sequence ID" value="WQD36422.1"/>
    <property type="molecule type" value="Genomic_DNA"/>
</dbReference>
<accession>A0ABZ0W4G5</accession>
<organism evidence="3 4">
    <name type="scientific">Niabella yanshanensis</name>
    <dbReference type="NCBI Taxonomy" id="577386"/>
    <lineage>
        <taxon>Bacteria</taxon>
        <taxon>Pseudomonadati</taxon>
        <taxon>Bacteroidota</taxon>
        <taxon>Chitinophagia</taxon>
        <taxon>Chitinophagales</taxon>
        <taxon>Chitinophagaceae</taxon>
        <taxon>Niabella</taxon>
    </lineage>
</organism>
<evidence type="ECO:0000256" key="1">
    <source>
        <dbReference type="SAM" id="MobiDB-lite"/>
    </source>
</evidence>
<feature type="chain" id="PRO_5045584824" evidence="2">
    <location>
        <begin position="19"/>
        <end position="939"/>
    </location>
</feature>
<feature type="compositionally biased region" description="Polar residues" evidence="1">
    <location>
        <begin position="415"/>
        <end position="424"/>
    </location>
</feature>
<evidence type="ECO:0000256" key="2">
    <source>
        <dbReference type="SAM" id="SignalP"/>
    </source>
</evidence>
<proteinExistence type="predicted"/>
<evidence type="ECO:0000313" key="3">
    <source>
        <dbReference type="EMBL" id="WQD36422.1"/>
    </source>
</evidence>
<protein>
    <submittedName>
        <fullName evidence="3">Carboxypeptidase regulatory-like domain-containing protein</fullName>
    </submittedName>
</protein>
<dbReference type="Pfam" id="PF13620">
    <property type="entry name" value="CarboxypepD_reg"/>
    <property type="match status" value="1"/>
</dbReference>
<dbReference type="InterPro" id="IPR008969">
    <property type="entry name" value="CarboxyPept-like_regulatory"/>
</dbReference>
<sequence length="939" mass="107242">MKKFLLFFLLFVSMKSFSQTGVIKGTVKDSLTGVALESATVTILKKDSSLVNYQLSDEYGSFQLTKLPVKTDLILNITYAGFKSFYKNLQLDSAEHNMTALLTPAFDDSLNVTVTAQVPIRMNGDTLEINPAAFKMGPNAVVEDLLTAVPGITVWSDGSITLNGKKIPSVLVDGKPFMGSDDARIATQNLPKDAIDKIQVYQEVDRTLKPEERRQKDSLLTMNIKLKENKQTGYFGKAAIGYGTTDRFESDLSFQMYNKKTSFGIGGGYNNINKNIENLKEMFQNNTYRNYNPNLRNVGNFNTEGINRYHSIGGAFTHNFIETSNSRQNDRITVNYTKSGNNRYLTNLSLQNRTTVDNPQLIEDRVITNGINNNHNVGINYIKTNSYSDNFTINASANNSDNSNNTIRNTDIRDTTNSMISRNNVDSREDRRSNGQSLSLNYSKYSNDNPLAQFNVNLNVNNNNNESERYVKSIFQSLINRDDDTSYNRRYSNNSSNLSIGGNVGYNGLKRLLFGRFNFFGIDLGLDQRFGYNKSKRNDRVFDYDSITGNYVTNNRLTNNNISEKIEYTPSLRLSKSAFKWADTYYHNFNVNFTLQEDFKQDNNSSSFAIRNLSRSFAFFRYGGGLSYNYNRREHFYYYLSAGYNKDFEYAQVDQLYTITDDVDVFNVRIGNPNLKNKVNHSYNFYSNFNSQNPKSLYSFNGGLNGNYVKSINPVTDSLINESSGKRTYYYINAQQSESYNISYNFNISRRIKKSNLQLMYNGSYNSNRNPNYIDNIFSETNTSGFNNNINLQFSLRSMIIFNLGKMIGYNRTTQSGAGLTSFRNRSDISRIGLTVNLPKNYTISSTLDHTKNTGLEKPIVLWNAFASCRVLKNQQGELKFSAMDILKQFQNVSNTADRFGTTTRITNGLQQYFMLTFAYYPRKFGKTEVKRREVKEEW</sequence>
<dbReference type="RefSeq" id="WP_114790059.1">
    <property type="nucleotide sequence ID" value="NZ_CP139960.1"/>
</dbReference>